<proteinExistence type="predicted"/>
<comment type="caution">
    <text evidence="1">The sequence shown here is derived from an EMBL/GenBank/DDBJ whole genome shotgun (WGS) entry which is preliminary data.</text>
</comment>
<organism evidence="1 2">
    <name type="scientific">Citrus sinensis</name>
    <name type="common">Sweet orange</name>
    <name type="synonym">Citrus aurantium var. sinensis</name>
    <dbReference type="NCBI Taxonomy" id="2711"/>
    <lineage>
        <taxon>Eukaryota</taxon>
        <taxon>Viridiplantae</taxon>
        <taxon>Streptophyta</taxon>
        <taxon>Embryophyta</taxon>
        <taxon>Tracheophyta</taxon>
        <taxon>Spermatophyta</taxon>
        <taxon>Magnoliopsida</taxon>
        <taxon>eudicotyledons</taxon>
        <taxon>Gunneridae</taxon>
        <taxon>Pentapetalae</taxon>
        <taxon>rosids</taxon>
        <taxon>malvids</taxon>
        <taxon>Sapindales</taxon>
        <taxon>Rutaceae</taxon>
        <taxon>Aurantioideae</taxon>
        <taxon>Citrus</taxon>
    </lineage>
</organism>
<sequence>MITSVHTEQENLPIQAFNDHGHFLWDVPASGNCDAGCPCWEDIEEDDDEPKRHKRKSKKIIYPACRYHAAHPEEPPEPDSQPPLPIYHKGLAWIRKHEPTLFNCIIQSTHETIHANPTPNIQSCMMFSPSTSIEYQGQFPPLEKQIDQQKSFVSKPFVPFAVTPAGHLEEPRSFEAVLNWQTQNAIAQNQAITTLHHKANNITHKTNQVEKKVDTISNKLNQIYQNLHNRVTQLDSELRAMLAQRVYNPDFDKKEGEIRALKAEIARIDLEKVQPTLFPSSAPLPIINPTYHPFLPSTSSRTYERSRLFGMIHTLKQPMYQYSAQQISHSPSLDFSTTNSPSQSYSSSIESSDFSVSDTSDSNLADISKLLMAEPTEQSGATDTSPRTEPVDIDEENHETGESSQSVPLPPKVFKPSNGPWFTFDDIPTIKGRERIQELSAWIDLQMLASDARTQSVLREFSTRFTGSL</sequence>
<evidence type="ECO:0000313" key="1">
    <source>
        <dbReference type="EMBL" id="KAH9792639.1"/>
    </source>
</evidence>
<gene>
    <name evidence="1" type="ORF">KPL71_004207</name>
</gene>
<keyword evidence="2" id="KW-1185">Reference proteome</keyword>
<dbReference type="EMBL" id="CM039171">
    <property type="protein sequence ID" value="KAH9792639.1"/>
    <property type="molecule type" value="Genomic_DNA"/>
</dbReference>
<dbReference type="Proteomes" id="UP000829398">
    <property type="component" value="Chromosome 2"/>
</dbReference>
<name>A0ACB8N422_CITSI</name>
<protein>
    <submittedName>
        <fullName evidence="1">Uncharacterized protein</fullName>
    </submittedName>
</protein>
<reference evidence="2" key="1">
    <citation type="journal article" date="2023" name="Hortic. Res.">
        <title>A chromosome-level phased genome enabling allele-level studies in sweet orange: a case study on citrus Huanglongbing tolerance.</title>
        <authorList>
            <person name="Wu B."/>
            <person name="Yu Q."/>
            <person name="Deng Z."/>
            <person name="Duan Y."/>
            <person name="Luo F."/>
            <person name="Gmitter F. Jr."/>
        </authorList>
    </citation>
    <scope>NUCLEOTIDE SEQUENCE [LARGE SCALE GENOMIC DNA]</scope>
    <source>
        <strain evidence="2">cv. Valencia</strain>
    </source>
</reference>
<accession>A0ACB8N422</accession>
<evidence type="ECO:0000313" key="2">
    <source>
        <dbReference type="Proteomes" id="UP000829398"/>
    </source>
</evidence>